<dbReference type="AlphaFoldDB" id="A0A5B1CF48"/>
<reference evidence="1 2" key="1">
    <citation type="submission" date="2019-08" db="EMBL/GenBank/DDBJ databases">
        <title>Deep-cultivation of Planctomycetes and their phenomic and genomic characterization uncovers novel biology.</title>
        <authorList>
            <person name="Wiegand S."/>
            <person name="Jogler M."/>
            <person name="Boedeker C."/>
            <person name="Pinto D."/>
            <person name="Vollmers J."/>
            <person name="Rivas-Marin E."/>
            <person name="Kohn T."/>
            <person name="Peeters S.H."/>
            <person name="Heuer A."/>
            <person name="Rast P."/>
            <person name="Oberbeckmann S."/>
            <person name="Bunk B."/>
            <person name="Jeske O."/>
            <person name="Meyerdierks A."/>
            <person name="Storesund J.E."/>
            <person name="Kallscheuer N."/>
            <person name="Luecker S."/>
            <person name="Lage O.M."/>
            <person name="Pohl T."/>
            <person name="Merkel B.J."/>
            <person name="Hornburger P."/>
            <person name="Mueller R.-W."/>
            <person name="Bruemmer F."/>
            <person name="Labrenz M."/>
            <person name="Spormann A.M."/>
            <person name="Op Den Camp H."/>
            <person name="Overmann J."/>
            <person name="Amann R."/>
            <person name="Jetten M.S.M."/>
            <person name="Mascher T."/>
            <person name="Medema M.H."/>
            <person name="Devos D.P."/>
            <person name="Kaster A.-K."/>
            <person name="Ovreas L."/>
            <person name="Rohde M."/>
            <person name="Galperin M.Y."/>
            <person name="Jogler C."/>
        </authorList>
    </citation>
    <scope>NUCLEOTIDE SEQUENCE [LARGE SCALE GENOMIC DNA]</scope>
    <source>
        <strain evidence="1 2">LF1</strain>
    </source>
</reference>
<accession>A0A5B1CF48</accession>
<name>A0A5B1CF48_9BACT</name>
<organism evidence="1 2">
    <name type="scientific">Rubripirellula obstinata</name>
    <dbReference type="NCBI Taxonomy" id="406547"/>
    <lineage>
        <taxon>Bacteria</taxon>
        <taxon>Pseudomonadati</taxon>
        <taxon>Planctomycetota</taxon>
        <taxon>Planctomycetia</taxon>
        <taxon>Pirellulales</taxon>
        <taxon>Pirellulaceae</taxon>
        <taxon>Rubripirellula</taxon>
    </lineage>
</organism>
<dbReference type="Proteomes" id="UP000322699">
    <property type="component" value="Unassembled WGS sequence"/>
</dbReference>
<dbReference type="RefSeq" id="WP_068263031.1">
    <property type="nucleotide sequence ID" value="NZ_LWSK01000042.1"/>
</dbReference>
<protein>
    <submittedName>
        <fullName evidence="1">Uncharacterized protein</fullName>
    </submittedName>
</protein>
<gene>
    <name evidence="1" type="ORF">LF1_17050</name>
</gene>
<dbReference type="EMBL" id="VRLW01000001">
    <property type="protein sequence ID" value="KAA1259176.1"/>
    <property type="molecule type" value="Genomic_DNA"/>
</dbReference>
<sequence>MKKKNLLIVVAVVFLLIAGIAVWLLRSVDHPALGQATRSFVVDCSFDKFRQIMIRKNATKAIVGDSGMRLLDERILDVDLDTSKDDRPFLNAIRGRSKTDLAAVKELTVGLDDPMLEADELVLRQNADIDDTSMKVRTVSRRAAGRLEEYETTFDAIADEDGTRITLSVTMKVRVAVPNYFRHLADDGVQQAADEAIDGQQKSISEFIELYADERFIFPDLKR</sequence>
<comment type="caution">
    <text evidence="1">The sequence shown here is derived from an EMBL/GenBank/DDBJ whole genome shotgun (WGS) entry which is preliminary data.</text>
</comment>
<keyword evidence="2" id="KW-1185">Reference proteome</keyword>
<evidence type="ECO:0000313" key="1">
    <source>
        <dbReference type="EMBL" id="KAA1259176.1"/>
    </source>
</evidence>
<proteinExistence type="predicted"/>
<evidence type="ECO:0000313" key="2">
    <source>
        <dbReference type="Proteomes" id="UP000322699"/>
    </source>
</evidence>